<evidence type="ECO:0000313" key="2">
    <source>
        <dbReference type="EMBL" id="ALH95804.1"/>
    </source>
</evidence>
<reference evidence="2 3" key="1">
    <citation type="journal article" date="2015" name="Int. J. Syst. Evol. Microbiol.">
        <title>Acinetobacter equi sp. nov. isolated from horse faeces.</title>
        <authorList>
            <person name="Poppel M.T."/>
            <person name="Skiebe E."/>
            <person name="Laue M."/>
            <person name="Bergmann H."/>
            <person name="Ebersberger I."/>
            <person name="Garn T."/>
            <person name="Fruth A."/>
            <person name="Baumgardt S."/>
            <person name="Busse H.J."/>
            <person name="Wilharm G."/>
        </authorList>
    </citation>
    <scope>NUCLEOTIDE SEQUENCE [LARGE SCALE GENOMIC DNA]</scope>
    <source>
        <strain evidence="2 3">114</strain>
    </source>
</reference>
<name>A0A0N9VEG8_9GAMM</name>
<evidence type="ECO:0000256" key="1">
    <source>
        <dbReference type="SAM" id="Phobius"/>
    </source>
</evidence>
<dbReference type="OrthoDB" id="7058209at2"/>
<dbReference type="AlphaFoldDB" id="A0A0N9VEG8"/>
<dbReference type="KEGG" id="aei:AOY20_09850"/>
<sequence length="170" mass="19179">MYNNGKAKIKQDFNGLKISIPSNKNFFSILFLCTWLGGWYFGEVSAINEVKKLESFDNFFLIAWLVGWTIGGLYAIKIVLWSLFGQEKFSISNYEMTLQDSTLGIGKKIRFGLNQINKLSLNNNENGISSSILIEVGFKTYSFGSNLDTAEAQYLLGLIQQKVPQIPHSE</sequence>
<protein>
    <submittedName>
        <fullName evidence="2">Uncharacterized protein</fullName>
    </submittedName>
</protein>
<evidence type="ECO:0000313" key="3">
    <source>
        <dbReference type="Proteomes" id="UP000064939"/>
    </source>
</evidence>
<keyword evidence="1" id="KW-0472">Membrane</keyword>
<feature type="transmembrane region" description="Helical" evidence="1">
    <location>
        <begin position="26"/>
        <end position="42"/>
    </location>
</feature>
<accession>A0A0N9VEG8</accession>
<proteinExistence type="predicted"/>
<feature type="transmembrane region" description="Helical" evidence="1">
    <location>
        <begin position="62"/>
        <end position="84"/>
    </location>
</feature>
<dbReference type="EMBL" id="CP012808">
    <property type="protein sequence ID" value="ALH95804.1"/>
    <property type="molecule type" value="Genomic_DNA"/>
</dbReference>
<gene>
    <name evidence="2" type="ORF">AOY20_09850</name>
</gene>
<dbReference type="RefSeq" id="WP_054581693.1">
    <property type="nucleotide sequence ID" value="NZ_CP012808.1"/>
</dbReference>
<keyword evidence="1" id="KW-0812">Transmembrane</keyword>
<dbReference type="STRING" id="1324350.AOY20_09850"/>
<dbReference type="Proteomes" id="UP000064939">
    <property type="component" value="Chromosome"/>
</dbReference>
<keyword evidence="1" id="KW-1133">Transmembrane helix</keyword>
<keyword evidence="3" id="KW-1185">Reference proteome</keyword>
<organism evidence="2 3">
    <name type="scientific">Acinetobacter equi</name>
    <dbReference type="NCBI Taxonomy" id="1324350"/>
    <lineage>
        <taxon>Bacteria</taxon>
        <taxon>Pseudomonadati</taxon>
        <taxon>Pseudomonadota</taxon>
        <taxon>Gammaproteobacteria</taxon>
        <taxon>Moraxellales</taxon>
        <taxon>Moraxellaceae</taxon>
        <taxon>Acinetobacter</taxon>
    </lineage>
</organism>